<dbReference type="EMBL" id="JAIWYP010000016">
    <property type="protein sequence ID" value="KAH3697384.1"/>
    <property type="molecule type" value="Genomic_DNA"/>
</dbReference>
<evidence type="ECO:0000256" key="1">
    <source>
        <dbReference type="SAM" id="Phobius"/>
    </source>
</evidence>
<reference evidence="2" key="2">
    <citation type="submission" date="2020-11" db="EMBL/GenBank/DDBJ databases">
        <authorList>
            <person name="McCartney M.A."/>
            <person name="Auch B."/>
            <person name="Kono T."/>
            <person name="Mallez S."/>
            <person name="Becker A."/>
            <person name="Gohl D.M."/>
            <person name="Silverstein K.A.T."/>
            <person name="Koren S."/>
            <person name="Bechman K.B."/>
            <person name="Herman A."/>
            <person name="Abrahante J.E."/>
            <person name="Garbe J."/>
        </authorList>
    </citation>
    <scope>NUCLEOTIDE SEQUENCE</scope>
    <source>
        <strain evidence="2">Duluth1</strain>
        <tissue evidence="2">Whole animal</tissue>
    </source>
</reference>
<feature type="transmembrane region" description="Helical" evidence="1">
    <location>
        <begin position="7"/>
        <end position="29"/>
    </location>
</feature>
<gene>
    <name evidence="2" type="ORF">DPMN_084884</name>
</gene>
<keyword evidence="1" id="KW-1133">Transmembrane helix</keyword>
<organism evidence="2 3">
    <name type="scientific">Dreissena polymorpha</name>
    <name type="common">Zebra mussel</name>
    <name type="synonym">Mytilus polymorpha</name>
    <dbReference type="NCBI Taxonomy" id="45954"/>
    <lineage>
        <taxon>Eukaryota</taxon>
        <taxon>Metazoa</taxon>
        <taxon>Spiralia</taxon>
        <taxon>Lophotrochozoa</taxon>
        <taxon>Mollusca</taxon>
        <taxon>Bivalvia</taxon>
        <taxon>Autobranchia</taxon>
        <taxon>Heteroconchia</taxon>
        <taxon>Euheterodonta</taxon>
        <taxon>Imparidentia</taxon>
        <taxon>Neoheterodontei</taxon>
        <taxon>Myida</taxon>
        <taxon>Dreissenoidea</taxon>
        <taxon>Dreissenidae</taxon>
        <taxon>Dreissena</taxon>
    </lineage>
</organism>
<name>A0A9D3YFQ6_DREPO</name>
<reference evidence="2" key="1">
    <citation type="journal article" date="2019" name="bioRxiv">
        <title>The Genome of the Zebra Mussel, Dreissena polymorpha: A Resource for Invasive Species Research.</title>
        <authorList>
            <person name="McCartney M.A."/>
            <person name="Auch B."/>
            <person name="Kono T."/>
            <person name="Mallez S."/>
            <person name="Zhang Y."/>
            <person name="Obille A."/>
            <person name="Becker A."/>
            <person name="Abrahante J.E."/>
            <person name="Garbe J."/>
            <person name="Badalamenti J.P."/>
            <person name="Herman A."/>
            <person name="Mangelson H."/>
            <person name="Liachko I."/>
            <person name="Sullivan S."/>
            <person name="Sone E.D."/>
            <person name="Koren S."/>
            <person name="Silverstein K.A.T."/>
            <person name="Beckman K.B."/>
            <person name="Gohl D.M."/>
        </authorList>
    </citation>
    <scope>NUCLEOTIDE SEQUENCE</scope>
    <source>
        <strain evidence="2">Duluth1</strain>
        <tissue evidence="2">Whole animal</tissue>
    </source>
</reference>
<evidence type="ECO:0000313" key="3">
    <source>
        <dbReference type="Proteomes" id="UP000828390"/>
    </source>
</evidence>
<comment type="caution">
    <text evidence="2">The sequence shown here is derived from an EMBL/GenBank/DDBJ whole genome shotgun (WGS) entry which is preliminary data.</text>
</comment>
<proteinExistence type="predicted"/>
<keyword evidence="1" id="KW-0812">Transmembrane</keyword>
<dbReference type="AlphaFoldDB" id="A0A9D3YFQ6"/>
<keyword evidence="1" id="KW-0472">Membrane</keyword>
<sequence>MNVEHEGWGLWVAMSIGYVCGALGLGLWMEHIGGVCEWLMRWMDHVDGICGWSIWCMWAWSMQCMWAVYLARACEWSMQVGMWVEHVSWIYGRSMSVRYALLQGLPSLPPNSISGGTTWHIHDTVPIAEFGIYHCTEAFHKLCRLLHC</sequence>
<dbReference type="Proteomes" id="UP000828390">
    <property type="component" value="Unassembled WGS sequence"/>
</dbReference>
<accession>A0A9D3YFQ6</accession>
<feature type="transmembrane region" description="Helical" evidence="1">
    <location>
        <begin position="49"/>
        <end position="71"/>
    </location>
</feature>
<protein>
    <submittedName>
        <fullName evidence="2">Uncharacterized protein</fullName>
    </submittedName>
</protein>
<keyword evidence="3" id="KW-1185">Reference proteome</keyword>
<evidence type="ECO:0000313" key="2">
    <source>
        <dbReference type="EMBL" id="KAH3697384.1"/>
    </source>
</evidence>